<dbReference type="GO" id="GO:0016740">
    <property type="term" value="F:transferase activity"/>
    <property type="evidence" value="ECO:0007669"/>
    <property type="project" value="UniProtKB-KW"/>
</dbReference>
<keyword evidence="3" id="KW-1185">Reference proteome</keyword>
<dbReference type="Gene3D" id="3.90.550.10">
    <property type="entry name" value="Spore Coat Polysaccharide Biosynthesis Protein SpsA, Chain A"/>
    <property type="match status" value="1"/>
</dbReference>
<evidence type="ECO:0000259" key="1">
    <source>
        <dbReference type="Pfam" id="PF00535"/>
    </source>
</evidence>
<dbReference type="CDD" id="cd00761">
    <property type="entry name" value="Glyco_tranf_GTA_type"/>
    <property type="match status" value="1"/>
</dbReference>
<reference evidence="2 3" key="1">
    <citation type="submission" date="2018-10" db="EMBL/GenBank/DDBJ databases">
        <title>Genomic Encyclopedia of Archaeal and Bacterial Type Strains, Phase II (KMG-II): from individual species to whole genera.</title>
        <authorList>
            <person name="Goeker M."/>
        </authorList>
    </citation>
    <scope>NUCLEOTIDE SEQUENCE [LARGE SCALE GENOMIC DNA]</scope>
    <source>
        <strain evidence="2 3">DSM 14954</strain>
    </source>
</reference>
<dbReference type="PANTHER" id="PTHR43685">
    <property type="entry name" value="GLYCOSYLTRANSFERASE"/>
    <property type="match status" value="1"/>
</dbReference>
<name>A0A660LG89_9ACTN</name>
<gene>
    <name evidence="2" type="ORF">C8N24_3979</name>
</gene>
<dbReference type="Proteomes" id="UP000278962">
    <property type="component" value="Unassembled WGS sequence"/>
</dbReference>
<evidence type="ECO:0000313" key="2">
    <source>
        <dbReference type="EMBL" id="RKQ94102.1"/>
    </source>
</evidence>
<evidence type="ECO:0000313" key="3">
    <source>
        <dbReference type="Proteomes" id="UP000278962"/>
    </source>
</evidence>
<protein>
    <submittedName>
        <fullName evidence="2">Glycosyl transferase family 2</fullName>
    </submittedName>
</protein>
<dbReference type="InterPro" id="IPR001173">
    <property type="entry name" value="Glyco_trans_2-like"/>
</dbReference>
<keyword evidence="2" id="KW-0808">Transferase</keyword>
<sequence length="389" mass="43078">MTGPARKFPDARSVDGWMSSVTRTHRTRAVRGLEPGDRPSVTVVIPCFNYARYLPDSVGSALAQDGVDVDVVVVDDCSTDDSVTVARGLAARDPRVTVLVHEVNQGPVATFNDGLERMTGEFVVRLDADDLLTPGSLARATALARAYPSVGLVYGHPIHFEGEPPAHRSHVRSWTVWPGRQWLGDRCRDGYNVITSPEVVMRSSIVARVGGQMPIAHTHDMEMWLRIAAFSDVARVDGADQAWHREHSSSLSARKVDLLKDLSERREAFDVLLAGPAGSIPEAQTLRRLSSRAIARDTLRTACHMVDRGRASEESVEDLAAFAVEVDPGAASLPEWRQLQRRRASASRGPLTRPLAAAAALRRRLRWELRYRRWQRTGVYDRSRGQLAR</sequence>
<dbReference type="Pfam" id="PF00535">
    <property type="entry name" value="Glycos_transf_2"/>
    <property type="match status" value="1"/>
</dbReference>
<dbReference type="InterPro" id="IPR029044">
    <property type="entry name" value="Nucleotide-diphossugar_trans"/>
</dbReference>
<dbReference type="EMBL" id="RBIL01000001">
    <property type="protein sequence ID" value="RKQ94102.1"/>
    <property type="molecule type" value="Genomic_DNA"/>
</dbReference>
<dbReference type="AlphaFoldDB" id="A0A660LG89"/>
<comment type="caution">
    <text evidence="2">The sequence shown here is derived from an EMBL/GenBank/DDBJ whole genome shotgun (WGS) entry which is preliminary data.</text>
</comment>
<dbReference type="InterPro" id="IPR050834">
    <property type="entry name" value="Glycosyltransf_2"/>
</dbReference>
<proteinExistence type="predicted"/>
<feature type="domain" description="Glycosyltransferase 2-like" evidence="1">
    <location>
        <begin position="42"/>
        <end position="175"/>
    </location>
</feature>
<dbReference type="PANTHER" id="PTHR43685:SF2">
    <property type="entry name" value="GLYCOSYLTRANSFERASE 2-LIKE DOMAIN-CONTAINING PROTEIN"/>
    <property type="match status" value="1"/>
</dbReference>
<organism evidence="2 3">
    <name type="scientific">Solirubrobacter pauli</name>
    <dbReference type="NCBI Taxonomy" id="166793"/>
    <lineage>
        <taxon>Bacteria</taxon>
        <taxon>Bacillati</taxon>
        <taxon>Actinomycetota</taxon>
        <taxon>Thermoleophilia</taxon>
        <taxon>Solirubrobacterales</taxon>
        <taxon>Solirubrobacteraceae</taxon>
        <taxon>Solirubrobacter</taxon>
    </lineage>
</organism>
<accession>A0A660LG89</accession>
<dbReference type="SUPFAM" id="SSF53448">
    <property type="entry name" value="Nucleotide-diphospho-sugar transferases"/>
    <property type="match status" value="1"/>
</dbReference>